<dbReference type="KEGG" id="bbes:BESB_026400"/>
<dbReference type="GO" id="GO:0006427">
    <property type="term" value="P:histidyl-tRNA aminoacylation"/>
    <property type="evidence" value="ECO:0007669"/>
    <property type="project" value="TreeGrafter"/>
</dbReference>
<reference evidence="5 6" key="1">
    <citation type="submission" date="2017-09" db="EMBL/GenBank/DDBJ databases">
        <title>Genome sequencing of Besnoitia besnoiti strain Bb-Ger1.</title>
        <authorList>
            <person name="Schares G."/>
            <person name="Venepally P."/>
            <person name="Lorenzi H.A."/>
        </authorList>
    </citation>
    <scope>NUCLEOTIDE SEQUENCE [LARGE SCALE GENOMIC DNA]</scope>
    <source>
        <strain evidence="5 6">Bb-Ger1</strain>
    </source>
</reference>
<feature type="region of interest" description="Disordered" evidence="3">
    <location>
        <begin position="1191"/>
        <end position="1230"/>
    </location>
</feature>
<feature type="compositionally biased region" description="Polar residues" evidence="3">
    <location>
        <begin position="902"/>
        <end position="913"/>
    </location>
</feature>
<evidence type="ECO:0000256" key="1">
    <source>
        <dbReference type="ARBA" id="ARBA00012815"/>
    </source>
</evidence>
<dbReference type="STRING" id="94643.A0A2A9M6Z9"/>
<dbReference type="AlphaFoldDB" id="A0A2A9M6Z9"/>
<feature type="region of interest" description="Disordered" evidence="3">
    <location>
        <begin position="961"/>
        <end position="995"/>
    </location>
</feature>
<dbReference type="InterPro" id="IPR004516">
    <property type="entry name" value="HisRS/HisZ"/>
</dbReference>
<proteinExistence type="predicted"/>
<evidence type="ECO:0000256" key="3">
    <source>
        <dbReference type="SAM" id="MobiDB-lite"/>
    </source>
</evidence>
<feature type="compositionally biased region" description="Low complexity" evidence="3">
    <location>
        <begin position="238"/>
        <end position="253"/>
    </location>
</feature>
<dbReference type="GeneID" id="40307692"/>
<feature type="region of interest" description="Disordered" evidence="3">
    <location>
        <begin position="901"/>
        <end position="938"/>
    </location>
</feature>
<feature type="region of interest" description="Disordered" evidence="3">
    <location>
        <begin position="535"/>
        <end position="563"/>
    </location>
</feature>
<feature type="region of interest" description="Disordered" evidence="3">
    <location>
        <begin position="446"/>
        <end position="472"/>
    </location>
</feature>
<feature type="compositionally biased region" description="Basic and acidic residues" evidence="3">
    <location>
        <begin position="979"/>
        <end position="995"/>
    </location>
</feature>
<protein>
    <recommendedName>
        <fullName evidence="1">histidine--tRNA ligase</fullName>
        <ecNumber evidence="1">6.1.1.21</ecNumber>
    </recommendedName>
</protein>
<dbReference type="OrthoDB" id="1906957at2759"/>
<feature type="compositionally biased region" description="Basic and acidic residues" evidence="3">
    <location>
        <begin position="721"/>
        <end position="733"/>
    </location>
</feature>
<evidence type="ECO:0000313" key="6">
    <source>
        <dbReference type="Proteomes" id="UP000224006"/>
    </source>
</evidence>
<feature type="signal peptide" evidence="4">
    <location>
        <begin position="1"/>
        <end position="18"/>
    </location>
</feature>
<dbReference type="EMBL" id="NWUJ01000014">
    <property type="protein sequence ID" value="PFH31666.1"/>
    <property type="molecule type" value="Genomic_DNA"/>
</dbReference>
<feature type="region of interest" description="Disordered" evidence="3">
    <location>
        <begin position="236"/>
        <end position="257"/>
    </location>
</feature>
<feature type="compositionally biased region" description="Basic and acidic residues" evidence="3">
    <location>
        <begin position="549"/>
        <end position="563"/>
    </location>
</feature>
<dbReference type="PANTHER" id="PTHR43707:SF1">
    <property type="entry name" value="HISTIDINE--TRNA LIGASE, MITOCHONDRIAL-RELATED"/>
    <property type="match status" value="1"/>
</dbReference>
<feature type="region of interest" description="Disordered" evidence="3">
    <location>
        <begin position="720"/>
        <end position="749"/>
    </location>
</feature>
<feature type="region of interest" description="Disordered" evidence="3">
    <location>
        <begin position="796"/>
        <end position="831"/>
    </location>
</feature>
<dbReference type="InterPro" id="IPR045864">
    <property type="entry name" value="aa-tRNA-synth_II/BPL/LPL"/>
</dbReference>
<evidence type="ECO:0000313" key="5">
    <source>
        <dbReference type="EMBL" id="PFH31666.1"/>
    </source>
</evidence>
<dbReference type="EC" id="6.1.1.21" evidence="1"/>
<comment type="caution">
    <text evidence="5">The sequence shown here is derived from an EMBL/GenBank/DDBJ whole genome shotgun (WGS) entry which is preliminary data.</text>
</comment>
<feature type="compositionally biased region" description="Basic and acidic residues" evidence="3">
    <location>
        <begin position="452"/>
        <end position="466"/>
    </location>
</feature>
<feature type="compositionally biased region" description="Basic and acidic residues" evidence="3">
    <location>
        <begin position="1191"/>
        <end position="1229"/>
    </location>
</feature>
<dbReference type="SUPFAM" id="SSF55681">
    <property type="entry name" value="Class II aaRS and biotin synthetases"/>
    <property type="match status" value="2"/>
</dbReference>
<dbReference type="RefSeq" id="XP_029215675.1">
    <property type="nucleotide sequence ID" value="XM_029361320.1"/>
</dbReference>
<dbReference type="GO" id="GO:0004821">
    <property type="term" value="F:histidine-tRNA ligase activity"/>
    <property type="evidence" value="ECO:0007669"/>
    <property type="project" value="UniProtKB-EC"/>
</dbReference>
<comment type="catalytic activity">
    <reaction evidence="2">
        <text>tRNA(His) + L-histidine + ATP = L-histidyl-tRNA(His) + AMP + diphosphate + H(+)</text>
        <dbReference type="Rhea" id="RHEA:17313"/>
        <dbReference type="Rhea" id="RHEA-COMP:9665"/>
        <dbReference type="Rhea" id="RHEA-COMP:9689"/>
        <dbReference type="ChEBI" id="CHEBI:15378"/>
        <dbReference type="ChEBI" id="CHEBI:30616"/>
        <dbReference type="ChEBI" id="CHEBI:33019"/>
        <dbReference type="ChEBI" id="CHEBI:57595"/>
        <dbReference type="ChEBI" id="CHEBI:78442"/>
        <dbReference type="ChEBI" id="CHEBI:78527"/>
        <dbReference type="ChEBI" id="CHEBI:456215"/>
        <dbReference type="EC" id="6.1.1.21"/>
    </reaction>
</comment>
<evidence type="ECO:0000256" key="4">
    <source>
        <dbReference type="SAM" id="SignalP"/>
    </source>
</evidence>
<feature type="region of interest" description="Disordered" evidence="3">
    <location>
        <begin position="667"/>
        <end position="702"/>
    </location>
</feature>
<dbReference type="VEuPathDB" id="ToxoDB:BESB_026400"/>
<gene>
    <name evidence="5" type="ORF">BESB_026400</name>
</gene>
<sequence>MVLLIFLAFLSLWGGLAAAERRQWSGMAGRGWGSACLLSAVRAMGKDALCLSAAEFAPFPLSPLLRRPQPAGQAPLRDVPLLHACGGRQRKLAAATPRARHGGRRSRDWLACCQGGSDSRASEAGTGFSSGGVRRPRSGWNDRSGFLQSRPAFLSRTLPPRLPARNASSFSWSRSAKRDTCASGTRPSSRCAQFRKWLTHPSLSFASRLLGSSPAPSDTWRRPFGWRRDAVAFSRGDSLPPASRSASSVSSSRFNPVRGSQDLPPLLWRLHHWLFSRWRETATSFGFQEFSTPVVEHAELYVHPAGEPRSRRLEGACDAEGDARKGWDVGFARNSAGPRSAAESLEPGGEANGEEMHSSARGGASQGHGAPVAGGSLGGSGAASDSAAERQTRSAQGASRECCVGNVPPHLYLFRDQSARVLALRPELTPSLCRLLLRLYHAKPGREASSLPRDEEGASQEGEKAGGEPQRGGCALATLERLVASPTLPVRWTSIADCWRYERMARGRRRQHWQWNLDIVTGPSDAADNFWKAGQEEPRATDRQVGTDGEGRREGGADLEKPRLPDVRPEAEVLAAAVSLLEKLGLGPEDVEIRVGSRRVLEALLVRLGVVDGPALWLEGGEGAAGQSHANLKARETGVEGARAAAVSGGEEGWQEGPAIGVAGAPSDEGHAQKCAVGSPAEARRNADPQGGDLRQATRRIGDQERRACDALDVVDGTSLESREVKRGSRQERGTQNSRRVTEREEERNKVEQICQLLDRLERTPVDAVLPQLVHVTGLDRAKALSLIDAIQSFDPLTPSSPPESTPRGVPSASCVPRSPSPPAATSLAGGGCAAAQLPASSLSVSDAYLRAAAEEVRALFKLFPLYGFSPRWLKWHPLTVRGLSYYTGLVFEAFERVASSPPASQEEGSATRFSEAGAEARGGNAGADSVGGARPALPDSAAPSAVASLFRPRALFGGGRYVKRGRQPGESSTPFADSPRDRGSREAKEAGKPLADRATFPVGLSLRKRFSKSGISAVGLGMGDAVLLDLLDRRGLLPDLRPSAEPLVDLLVGVLDPCTQAVQAADGAGVSASVAGQGTPARTQGCQSLGDGCGHADAAHAAAIGLAQKLRREDWSVELFLGSADGEATWQTLLKRAAELGARVVVGVAAPARLESEEAIETDARSHIATQTQPRVLYSVRLVSPLASRCDRGTREHRASQKREKGNREDKADCLLRSKRSTEREDKTPILLTAHDARAVADALKGLEADLRGKVRAPKDGAS</sequence>
<dbReference type="PANTHER" id="PTHR43707">
    <property type="entry name" value="HISTIDYL-TRNA SYNTHETASE"/>
    <property type="match status" value="1"/>
</dbReference>
<dbReference type="Proteomes" id="UP000224006">
    <property type="component" value="Unassembled WGS sequence"/>
</dbReference>
<name>A0A2A9M6Z9_BESBE</name>
<evidence type="ECO:0000256" key="2">
    <source>
        <dbReference type="ARBA" id="ARBA00047639"/>
    </source>
</evidence>
<feature type="chain" id="PRO_5012179732" description="histidine--tRNA ligase" evidence="4">
    <location>
        <begin position="19"/>
        <end position="1264"/>
    </location>
</feature>
<feature type="region of interest" description="Disordered" evidence="3">
    <location>
        <begin position="328"/>
        <end position="400"/>
    </location>
</feature>
<organism evidence="5 6">
    <name type="scientific">Besnoitia besnoiti</name>
    <name type="common">Apicomplexan protozoan</name>
    <dbReference type="NCBI Taxonomy" id="94643"/>
    <lineage>
        <taxon>Eukaryota</taxon>
        <taxon>Sar</taxon>
        <taxon>Alveolata</taxon>
        <taxon>Apicomplexa</taxon>
        <taxon>Conoidasida</taxon>
        <taxon>Coccidia</taxon>
        <taxon>Eucoccidiorida</taxon>
        <taxon>Eimeriorina</taxon>
        <taxon>Sarcocystidae</taxon>
        <taxon>Besnoitia</taxon>
    </lineage>
</organism>
<dbReference type="GO" id="GO:0005737">
    <property type="term" value="C:cytoplasm"/>
    <property type="evidence" value="ECO:0007669"/>
    <property type="project" value="InterPro"/>
</dbReference>
<keyword evidence="6" id="KW-1185">Reference proteome</keyword>
<keyword evidence="4" id="KW-0732">Signal</keyword>
<accession>A0A2A9M6Z9</accession>
<feature type="compositionally biased region" description="Basic and acidic residues" evidence="3">
    <location>
        <begin position="740"/>
        <end position="749"/>
    </location>
</feature>
<dbReference type="Gene3D" id="3.30.930.10">
    <property type="entry name" value="Bira Bifunctional Protein, Domain 2"/>
    <property type="match status" value="2"/>
</dbReference>